<accession>A0A173RLM0</accession>
<evidence type="ECO:0000313" key="2">
    <source>
        <dbReference type="EMBL" id="CUM78168.1"/>
    </source>
</evidence>
<reference evidence="1 4" key="2">
    <citation type="journal article" date="2016" name="Sci. Rep.">
        <title>Accelerated dysbiosis of gut microbiota during aggravation of DSS-induced colitis by a butyrate-producing bacterium.</title>
        <authorList>
            <person name="Zhang Q."/>
            <person name="Wu Y."/>
            <person name="Wang J."/>
            <person name="Wu G."/>
            <person name="Long W."/>
            <person name="Xue Z."/>
            <person name="Wang L."/>
            <person name="Zhang X."/>
            <person name="Pang X."/>
            <person name="Zhao Y."/>
            <person name="Zhao L."/>
            <person name="Zhang C."/>
        </authorList>
    </citation>
    <scope>NUCLEOTIDE SEQUENCE [LARGE SCALE GENOMIC DNA]</scope>
    <source>
        <strain evidence="1 4">BPB5</strain>
    </source>
</reference>
<dbReference type="RefSeq" id="WP_009264012.1">
    <property type="nucleotide sequence ID" value="NZ_BAABYN010000001.1"/>
</dbReference>
<reference evidence="2 3" key="1">
    <citation type="submission" date="2015-09" db="EMBL/GenBank/DDBJ databases">
        <authorList>
            <consortium name="Pathogen Informatics"/>
        </authorList>
    </citation>
    <scope>NUCLEOTIDE SEQUENCE [LARGE SCALE GENOMIC DNA]</scope>
    <source>
        <strain evidence="2 3">2789STDY5834959</strain>
    </source>
</reference>
<gene>
    <name evidence="1" type="ORF">DO83_12290</name>
    <name evidence="2" type="ORF">ERS852571_00532</name>
</gene>
<sequence>MEPVGTEDGSDVVFVNTALTCKNGTNRGVLFTGKDTGYMYCQGNLGIRYKGRQKKGMGMSAVFAVNTNSNFHCGCND</sequence>
<proteinExistence type="predicted"/>
<protein>
    <submittedName>
        <fullName evidence="2">Uncharacterized protein</fullName>
    </submittedName>
</protein>
<dbReference type="EMBL" id="CYXY01000003">
    <property type="protein sequence ID" value="CUM78168.1"/>
    <property type="molecule type" value="Genomic_DNA"/>
</dbReference>
<dbReference type="EMBL" id="CP012098">
    <property type="protein sequence ID" value="AQP40282.1"/>
    <property type="molecule type" value="Genomic_DNA"/>
</dbReference>
<evidence type="ECO:0000313" key="1">
    <source>
        <dbReference type="EMBL" id="AQP40282.1"/>
    </source>
</evidence>
<dbReference type="AlphaFoldDB" id="A0A173RLM0"/>
<name>A0A173RLM0_ANAHA</name>
<dbReference type="Proteomes" id="UP000188159">
    <property type="component" value="Chromosome"/>
</dbReference>
<dbReference type="Proteomes" id="UP000095553">
    <property type="component" value="Unassembled WGS sequence"/>
</dbReference>
<evidence type="ECO:0000313" key="3">
    <source>
        <dbReference type="Proteomes" id="UP000095553"/>
    </source>
</evidence>
<organism evidence="2 3">
    <name type="scientific">Anaerostipes hadrus</name>
    <dbReference type="NCBI Taxonomy" id="649756"/>
    <lineage>
        <taxon>Bacteria</taxon>
        <taxon>Bacillati</taxon>
        <taxon>Bacillota</taxon>
        <taxon>Clostridia</taxon>
        <taxon>Lachnospirales</taxon>
        <taxon>Lachnospiraceae</taxon>
        <taxon>Anaerostipes</taxon>
    </lineage>
</organism>
<evidence type="ECO:0000313" key="4">
    <source>
        <dbReference type="Proteomes" id="UP000188159"/>
    </source>
</evidence>